<evidence type="ECO:0000256" key="3">
    <source>
        <dbReference type="ARBA" id="ARBA00023125"/>
    </source>
</evidence>
<protein>
    <submittedName>
        <fullName evidence="6">LysR family transcriptional regulator</fullName>
    </submittedName>
</protein>
<keyword evidence="7" id="KW-1185">Reference proteome</keyword>
<proteinExistence type="inferred from homology"/>
<dbReference type="Proteomes" id="UP001501578">
    <property type="component" value="Unassembled WGS sequence"/>
</dbReference>
<reference evidence="7" key="1">
    <citation type="journal article" date="2019" name="Int. J. Syst. Evol. Microbiol.">
        <title>The Global Catalogue of Microorganisms (GCM) 10K type strain sequencing project: providing services to taxonomists for standard genome sequencing and annotation.</title>
        <authorList>
            <consortium name="The Broad Institute Genomics Platform"/>
            <consortium name="The Broad Institute Genome Sequencing Center for Infectious Disease"/>
            <person name="Wu L."/>
            <person name="Ma J."/>
        </authorList>
    </citation>
    <scope>NUCLEOTIDE SEQUENCE [LARGE SCALE GENOMIC DNA]</scope>
    <source>
        <strain evidence="7">JCM 11136</strain>
    </source>
</reference>
<dbReference type="Gene3D" id="1.10.10.10">
    <property type="entry name" value="Winged helix-like DNA-binding domain superfamily/Winged helix DNA-binding domain"/>
    <property type="match status" value="1"/>
</dbReference>
<organism evidence="6 7">
    <name type="scientific">Nonomuraea longicatena</name>
    <dbReference type="NCBI Taxonomy" id="83682"/>
    <lineage>
        <taxon>Bacteria</taxon>
        <taxon>Bacillati</taxon>
        <taxon>Actinomycetota</taxon>
        <taxon>Actinomycetes</taxon>
        <taxon>Streptosporangiales</taxon>
        <taxon>Streptosporangiaceae</taxon>
        <taxon>Nonomuraea</taxon>
    </lineage>
</organism>
<dbReference type="Pfam" id="PF03466">
    <property type="entry name" value="LysR_substrate"/>
    <property type="match status" value="1"/>
</dbReference>
<sequence length="326" mass="36165">MSNSRFAHFPQPVVVDLDLAAIRAFVAVADERSFSEAAIRLDLSQQAVSKRIARLESDLGATLFFRTRAGAEPTEDGRVLLMHARALLGLAEQAVAALRDRRRALRVDVHDTRLYALDLVRAFRERTPEAEVDVTTSDGLAATRAALAEGRVDAAFNRLSGPLDEPLRAAPASLEPLHLLVGRDHPLGGRKTVEPARLAGTSVWMPGNVPGGEWTEFYELLAAAFGFAIDASGPNFGYEDLVEEVALGRRVTCVGAQTRMPWHRDVVRIPLVDPVPVYPLWLLWHHQNRHPALDRLIGHVSERLRPYDPERQWLPEPDRAAFTARP</sequence>
<dbReference type="Gene3D" id="3.40.190.10">
    <property type="entry name" value="Periplasmic binding protein-like II"/>
    <property type="match status" value="2"/>
</dbReference>
<dbReference type="InterPro" id="IPR000847">
    <property type="entry name" value="LysR_HTH_N"/>
</dbReference>
<dbReference type="PROSITE" id="PS50931">
    <property type="entry name" value="HTH_LYSR"/>
    <property type="match status" value="1"/>
</dbReference>
<dbReference type="SUPFAM" id="SSF46785">
    <property type="entry name" value="Winged helix' DNA-binding domain"/>
    <property type="match status" value="1"/>
</dbReference>
<evidence type="ECO:0000256" key="4">
    <source>
        <dbReference type="ARBA" id="ARBA00023163"/>
    </source>
</evidence>
<feature type="domain" description="HTH lysR-type" evidence="5">
    <location>
        <begin position="17"/>
        <end position="74"/>
    </location>
</feature>
<evidence type="ECO:0000259" key="5">
    <source>
        <dbReference type="PROSITE" id="PS50931"/>
    </source>
</evidence>
<accession>A0ABP4BJ22</accession>
<dbReference type="InterPro" id="IPR036390">
    <property type="entry name" value="WH_DNA-bd_sf"/>
</dbReference>
<keyword evidence="2" id="KW-0805">Transcription regulation</keyword>
<dbReference type="SUPFAM" id="SSF53850">
    <property type="entry name" value="Periplasmic binding protein-like II"/>
    <property type="match status" value="1"/>
</dbReference>
<name>A0ABP4BJ22_9ACTN</name>
<dbReference type="PANTHER" id="PTHR30346:SF0">
    <property type="entry name" value="HCA OPERON TRANSCRIPTIONAL ACTIVATOR HCAR"/>
    <property type="match status" value="1"/>
</dbReference>
<keyword evidence="4" id="KW-0804">Transcription</keyword>
<comment type="caution">
    <text evidence="6">The sequence shown here is derived from an EMBL/GenBank/DDBJ whole genome shotgun (WGS) entry which is preliminary data.</text>
</comment>
<keyword evidence="3" id="KW-0238">DNA-binding</keyword>
<dbReference type="PANTHER" id="PTHR30346">
    <property type="entry name" value="TRANSCRIPTIONAL DUAL REGULATOR HCAR-RELATED"/>
    <property type="match status" value="1"/>
</dbReference>
<dbReference type="PRINTS" id="PR00039">
    <property type="entry name" value="HTHLYSR"/>
</dbReference>
<dbReference type="InterPro" id="IPR036388">
    <property type="entry name" value="WH-like_DNA-bd_sf"/>
</dbReference>
<evidence type="ECO:0000313" key="7">
    <source>
        <dbReference type="Proteomes" id="UP001501578"/>
    </source>
</evidence>
<evidence type="ECO:0000313" key="6">
    <source>
        <dbReference type="EMBL" id="GAA0948932.1"/>
    </source>
</evidence>
<dbReference type="InterPro" id="IPR005119">
    <property type="entry name" value="LysR_subst-bd"/>
</dbReference>
<evidence type="ECO:0000256" key="1">
    <source>
        <dbReference type="ARBA" id="ARBA00009437"/>
    </source>
</evidence>
<gene>
    <name evidence="6" type="ORF">GCM10009560_66700</name>
</gene>
<evidence type="ECO:0000256" key="2">
    <source>
        <dbReference type="ARBA" id="ARBA00023015"/>
    </source>
</evidence>
<dbReference type="EMBL" id="BAAAHQ010000043">
    <property type="protein sequence ID" value="GAA0948932.1"/>
    <property type="molecule type" value="Genomic_DNA"/>
</dbReference>
<comment type="similarity">
    <text evidence="1">Belongs to the LysR transcriptional regulatory family.</text>
</comment>
<dbReference type="Pfam" id="PF00126">
    <property type="entry name" value="HTH_1"/>
    <property type="match status" value="1"/>
</dbReference>